<evidence type="ECO:0000256" key="9">
    <source>
        <dbReference type="ARBA" id="ARBA00022989"/>
    </source>
</evidence>
<protein>
    <recommendedName>
        <fullName evidence="12">NADH-quinone oxidoreductase subunit A</fullName>
        <ecNumber evidence="12">7.1.1.-</ecNumber>
    </recommendedName>
    <alternativeName>
        <fullName evidence="12">NADH dehydrogenase I subunit A</fullName>
    </alternativeName>
    <alternativeName>
        <fullName evidence="12">NDH-1 subunit A</fullName>
    </alternativeName>
    <alternativeName>
        <fullName evidence="12">NUO1</fullName>
    </alternativeName>
</protein>
<evidence type="ECO:0000256" key="11">
    <source>
        <dbReference type="ARBA" id="ARBA00023136"/>
    </source>
</evidence>
<evidence type="ECO:0000256" key="13">
    <source>
        <dbReference type="RuleBase" id="RU003639"/>
    </source>
</evidence>
<keyword evidence="5" id="KW-0997">Cell inner membrane</keyword>
<dbReference type="Proteomes" id="UP000061587">
    <property type="component" value="Chromosome"/>
</dbReference>
<dbReference type="PATRIC" id="fig|821.40.peg.338"/>
<dbReference type="InterPro" id="IPR000440">
    <property type="entry name" value="NADH_UbQ/plastoQ_OxRdtase_su3"/>
</dbReference>
<keyword evidence="11 12" id="KW-0472">Membrane</keyword>
<keyword evidence="4 12" id="KW-1003">Cell membrane</keyword>
<evidence type="ECO:0000256" key="7">
    <source>
        <dbReference type="ARBA" id="ARBA00022719"/>
    </source>
</evidence>
<keyword evidence="7 12" id="KW-0874">Quinone</keyword>
<evidence type="ECO:0000313" key="14">
    <source>
        <dbReference type="EMBL" id="ALK82920.1"/>
    </source>
</evidence>
<keyword evidence="9 12" id="KW-1133">Transmembrane helix</keyword>
<evidence type="ECO:0000256" key="12">
    <source>
        <dbReference type="HAMAP-Rule" id="MF_01394"/>
    </source>
</evidence>
<dbReference type="GO" id="GO:0048038">
    <property type="term" value="F:quinone binding"/>
    <property type="evidence" value="ECO:0007669"/>
    <property type="project" value="UniProtKB-KW"/>
</dbReference>
<organism evidence="14 15">
    <name type="scientific">Phocaeicola vulgatus</name>
    <name type="common">Bacteroides vulgatus</name>
    <dbReference type="NCBI Taxonomy" id="821"/>
    <lineage>
        <taxon>Bacteria</taxon>
        <taxon>Pseudomonadati</taxon>
        <taxon>Bacteroidota</taxon>
        <taxon>Bacteroidia</taxon>
        <taxon>Bacteroidales</taxon>
        <taxon>Bacteroidaceae</taxon>
        <taxon>Phocaeicola</taxon>
    </lineage>
</organism>
<keyword evidence="8 12" id="KW-1278">Translocase</keyword>
<dbReference type="EC" id="7.1.1.-" evidence="12"/>
<evidence type="ECO:0000313" key="15">
    <source>
        <dbReference type="Proteomes" id="UP000061587"/>
    </source>
</evidence>
<evidence type="ECO:0000256" key="1">
    <source>
        <dbReference type="ARBA" id="ARBA00004141"/>
    </source>
</evidence>
<sequence>MLSRNPYNKRLIRKIFLSVCLIKKSLDMYFTLLVVVILTAIALVAVALGIARAISPRSYNSQKGEAYECGIPTRGRSWMQFKVGYYLFAILFLMLDVETVFLFPWAVVVQDLGVYGLFSILFFLVILVLGLAYAWKKGALEWK</sequence>
<comment type="similarity">
    <text evidence="2 12 13">Belongs to the complex I subunit 3 family.</text>
</comment>
<dbReference type="AlphaFoldDB" id="A0A0P0M0V6"/>
<dbReference type="GO" id="GO:0050136">
    <property type="term" value="F:NADH dehydrogenase (quinone) (non-electrogenic) activity"/>
    <property type="evidence" value="ECO:0007669"/>
    <property type="project" value="UniProtKB-UniRule"/>
</dbReference>
<evidence type="ECO:0000256" key="4">
    <source>
        <dbReference type="ARBA" id="ARBA00022475"/>
    </source>
</evidence>
<gene>
    <name evidence="12" type="primary">nuoA</name>
    <name evidence="14" type="ORF">BvMPK_0281</name>
</gene>
<evidence type="ECO:0000256" key="2">
    <source>
        <dbReference type="ARBA" id="ARBA00008472"/>
    </source>
</evidence>
<evidence type="ECO:0000256" key="6">
    <source>
        <dbReference type="ARBA" id="ARBA00022692"/>
    </source>
</evidence>
<feature type="transmembrane region" description="Helical" evidence="12">
    <location>
        <begin position="28"/>
        <end position="51"/>
    </location>
</feature>
<comment type="subunit">
    <text evidence="12">NDH-1 is composed of 14 different subunits. Subunits NuoA, H, J, K, L, M, N constitute the membrane sector of the complex.</text>
</comment>
<dbReference type="Gene3D" id="1.20.58.1610">
    <property type="entry name" value="NADH:ubiquinone/plastoquinone oxidoreductase, chain 3"/>
    <property type="match status" value="1"/>
</dbReference>
<dbReference type="Pfam" id="PF00507">
    <property type="entry name" value="Oxidored_q4"/>
    <property type="match status" value="1"/>
</dbReference>
<proteinExistence type="inferred from homology"/>
<evidence type="ECO:0000256" key="5">
    <source>
        <dbReference type="ARBA" id="ARBA00022519"/>
    </source>
</evidence>
<dbReference type="PANTHER" id="PTHR11058">
    <property type="entry name" value="NADH-UBIQUINONE OXIDOREDUCTASE CHAIN 3"/>
    <property type="match status" value="1"/>
</dbReference>
<keyword evidence="10 12" id="KW-0520">NAD</keyword>
<dbReference type="HAMAP" id="MF_01394">
    <property type="entry name" value="NDH1_NuoA"/>
    <property type="match status" value="1"/>
</dbReference>
<keyword evidence="6 12" id="KW-0812">Transmembrane</keyword>
<reference evidence="14 15" key="2">
    <citation type="journal article" date="2016" name="Genome Biol. Evol.">
        <title>Extensive mobilome-driven genome diversification in mouse gut-associated Bacteroides vulgatus mpk.</title>
        <authorList>
            <person name="Lange A."/>
            <person name="Beier S."/>
            <person name="Steimle A."/>
            <person name="Autenrieth I.B."/>
            <person name="Huson D.H."/>
            <person name="Frick J.S."/>
        </authorList>
    </citation>
    <scope>NUCLEOTIDE SEQUENCE [LARGE SCALE GENOMIC DNA]</scope>
    <source>
        <strain evidence="15">mpk</strain>
    </source>
</reference>
<dbReference type="InterPro" id="IPR023043">
    <property type="entry name" value="NAD(P)H_OxRDtase_bac/plastid"/>
</dbReference>
<reference evidence="15" key="1">
    <citation type="submission" date="2015-10" db="EMBL/GenBank/DDBJ databases">
        <title>Extensive mobilome-driven genome diversification in gut-associated Bacteroides vulgatus mpk.</title>
        <authorList>
            <person name="Beier S."/>
            <person name="Lange A."/>
            <person name="Huson D.H."/>
            <person name="Frick J.-S."/>
            <person name="Autenrieth I.B."/>
        </authorList>
    </citation>
    <scope>NUCLEOTIDE SEQUENCE [LARGE SCALE GENOMIC DNA]</scope>
    <source>
        <strain evidence="15">mpk</strain>
    </source>
</reference>
<feature type="transmembrane region" description="Helical" evidence="12">
    <location>
        <begin position="112"/>
        <end position="135"/>
    </location>
</feature>
<evidence type="ECO:0000256" key="10">
    <source>
        <dbReference type="ARBA" id="ARBA00023027"/>
    </source>
</evidence>
<comment type="function">
    <text evidence="12">NDH-1 shuttles electrons from NADH, via FMN and iron-sulfur (Fe-S) centers, to quinones in the respiratory chain. The immediate electron acceptor for the enzyme in this species is believed to be a menaquinone. Couples the redox reaction to proton translocation (for every two electrons transferred, four hydrogen ions are translocated across the cytoplasmic membrane), and thus conserves the redox energy in a proton gradient.</text>
</comment>
<dbReference type="GO" id="GO:0030964">
    <property type="term" value="C:NADH dehydrogenase complex"/>
    <property type="evidence" value="ECO:0007669"/>
    <property type="project" value="TreeGrafter"/>
</dbReference>
<comment type="subcellular location">
    <subcellularLocation>
        <location evidence="12 13">Cell membrane</location>
        <topology evidence="12 13">Multi-pass membrane protein</topology>
    </subcellularLocation>
    <subcellularLocation>
        <location evidence="1">Membrane</location>
        <topology evidence="1">Multi-pass membrane protein</topology>
    </subcellularLocation>
</comment>
<dbReference type="GO" id="GO:0008137">
    <property type="term" value="F:NADH dehydrogenase (ubiquinone) activity"/>
    <property type="evidence" value="ECO:0007669"/>
    <property type="project" value="InterPro"/>
</dbReference>
<accession>A0A0P0M0V6</accession>
<dbReference type="EMBL" id="CP013020">
    <property type="protein sequence ID" value="ALK82920.1"/>
    <property type="molecule type" value="Genomic_DNA"/>
</dbReference>
<keyword evidence="3 12" id="KW-0813">Transport</keyword>
<evidence type="ECO:0000256" key="3">
    <source>
        <dbReference type="ARBA" id="ARBA00022448"/>
    </source>
</evidence>
<keyword evidence="14" id="KW-0830">Ubiquinone</keyword>
<comment type="catalytic activity">
    <reaction evidence="12 13">
        <text>a quinone + NADH + 5 H(+)(in) = a quinol + NAD(+) + 4 H(+)(out)</text>
        <dbReference type="Rhea" id="RHEA:57888"/>
        <dbReference type="ChEBI" id="CHEBI:15378"/>
        <dbReference type="ChEBI" id="CHEBI:24646"/>
        <dbReference type="ChEBI" id="CHEBI:57540"/>
        <dbReference type="ChEBI" id="CHEBI:57945"/>
        <dbReference type="ChEBI" id="CHEBI:132124"/>
    </reaction>
</comment>
<dbReference type="GO" id="GO:0005886">
    <property type="term" value="C:plasma membrane"/>
    <property type="evidence" value="ECO:0007669"/>
    <property type="project" value="UniProtKB-SubCell"/>
</dbReference>
<dbReference type="PANTHER" id="PTHR11058:SF22">
    <property type="entry name" value="NADH-QUINONE OXIDOREDUCTASE SUBUNIT A"/>
    <property type="match status" value="1"/>
</dbReference>
<evidence type="ECO:0000256" key="8">
    <source>
        <dbReference type="ARBA" id="ARBA00022967"/>
    </source>
</evidence>
<name>A0A0P0M0V6_PHOVU</name>
<dbReference type="FunFam" id="1.20.58.1610:FF:000008">
    <property type="entry name" value="NADH-quinone oxidoreductase subunit A"/>
    <property type="match status" value="1"/>
</dbReference>
<feature type="transmembrane region" description="Helical" evidence="12">
    <location>
        <begin position="83"/>
        <end position="106"/>
    </location>
</feature>
<dbReference type="InterPro" id="IPR038430">
    <property type="entry name" value="NDAH_ubi_oxred_su3_sf"/>
</dbReference>